<organism evidence="1 2">
    <name type="scientific">Caerostris extrusa</name>
    <name type="common">Bark spider</name>
    <name type="synonym">Caerostris bankana</name>
    <dbReference type="NCBI Taxonomy" id="172846"/>
    <lineage>
        <taxon>Eukaryota</taxon>
        <taxon>Metazoa</taxon>
        <taxon>Ecdysozoa</taxon>
        <taxon>Arthropoda</taxon>
        <taxon>Chelicerata</taxon>
        <taxon>Arachnida</taxon>
        <taxon>Araneae</taxon>
        <taxon>Araneomorphae</taxon>
        <taxon>Entelegynae</taxon>
        <taxon>Araneoidea</taxon>
        <taxon>Araneidae</taxon>
        <taxon>Caerostris</taxon>
    </lineage>
</organism>
<protein>
    <submittedName>
        <fullName evidence="1">Uncharacterized protein</fullName>
    </submittedName>
</protein>
<dbReference type="AlphaFoldDB" id="A0AAV4WHS0"/>
<sequence length="101" mass="11685">MDQTCPSPCVEPASQRGHSQFWKHRSFGYRPPLLGKGEGIWRQGFRSPTFLRVLRRPLTDITCFRTNKGGWANRFRRAKWDKLVIVCSTTPAHPLLPKYEG</sequence>
<evidence type="ECO:0000313" key="1">
    <source>
        <dbReference type="EMBL" id="GIY81744.1"/>
    </source>
</evidence>
<keyword evidence="2" id="KW-1185">Reference proteome</keyword>
<gene>
    <name evidence="1" type="ORF">CEXT_670371</name>
</gene>
<reference evidence="1 2" key="1">
    <citation type="submission" date="2021-06" db="EMBL/GenBank/DDBJ databases">
        <title>Caerostris extrusa draft genome.</title>
        <authorList>
            <person name="Kono N."/>
            <person name="Arakawa K."/>
        </authorList>
    </citation>
    <scope>NUCLEOTIDE SEQUENCE [LARGE SCALE GENOMIC DNA]</scope>
</reference>
<name>A0AAV4WHS0_CAEEX</name>
<comment type="caution">
    <text evidence="1">The sequence shown here is derived from an EMBL/GenBank/DDBJ whole genome shotgun (WGS) entry which is preliminary data.</text>
</comment>
<accession>A0AAV4WHS0</accession>
<proteinExistence type="predicted"/>
<dbReference type="EMBL" id="BPLR01016161">
    <property type="protein sequence ID" value="GIY81744.1"/>
    <property type="molecule type" value="Genomic_DNA"/>
</dbReference>
<evidence type="ECO:0000313" key="2">
    <source>
        <dbReference type="Proteomes" id="UP001054945"/>
    </source>
</evidence>
<dbReference type="Proteomes" id="UP001054945">
    <property type="component" value="Unassembled WGS sequence"/>
</dbReference>